<feature type="region of interest" description="Disordered" evidence="1">
    <location>
        <begin position="1"/>
        <end position="69"/>
    </location>
</feature>
<gene>
    <name evidence="4" type="ORF">C0Z16_04730</name>
    <name evidence="3" type="ORF">LMG27174_00832</name>
</gene>
<reference evidence="4 5" key="1">
    <citation type="submission" date="2018-01" db="EMBL/GenBank/DDBJ databases">
        <title>Whole genome analyses suggest that Burkholderia sensu lato contains two further novel genera in the rhizoxinica-symbiotica group Mycetohabitans gen. nov., and Trinickia gen. nov.: implications for the evolution of diazotrophy and nodulation in the Burkholderiaceae.</title>
        <authorList>
            <person name="Estrada-de los Santos P."/>
            <person name="Palmer M."/>
            <person name="Chavez-Ramirez B."/>
            <person name="Beukes C."/>
            <person name="Steenkamp E.T."/>
            <person name="Hirsch A.M."/>
            <person name="Manyaka P."/>
            <person name="Maluk M."/>
            <person name="Lafos M."/>
            <person name="Crook M."/>
            <person name="Gross E."/>
            <person name="Simon M.F."/>
            <person name="Bueno dos Reis Junior F."/>
            <person name="Poole P.S."/>
            <person name="Venter S.N."/>
            <person name="James E.K."/>
        </authorList>
    </citation>
    <scope>NUCLEOTIDE SEQUENCE [LARGE SCALE GENOMIC DNA]</scope>
    <source>
        <strain evidence="4 5">WSM 3937</strain>
    </source>
</reference>
<dbReference type="OrthoDB" id="5959484at2"/>
<evidence type="ECO:0000313" key="5">
    <source>
        <dbReference type="Proteomes" id="UP000235659"/>
    </source>
</evidence>
<sequence>MKDDSDGVTPDFFAGSVEARPLDADVEGIALTEADRCDDGELKDAHEGEGLPSAAGNPAPAPEPESDEDAIARLSKLSAFDFDRCYKDEAKRMGVSVATLKDAVKDAKSRRGSDESAPFDDPEAWGDPVDGAELLSEIAHTIRRFIICDDETVTATALWCAMSWTLEVAKVCPILLISAPEKACGKTQLLTVVGFLVPRPAQAAGVSPSVLFRMIDMYRPTVLVDEIETVLKGDEELRGLLNAGHTKQSAFVWRSEPDGDGGFVPTKFSVFGFKSFAGIGADRLAETVTSRSVIVQMRRKMPHEAAERLRHADPLAFDVMRSKLARWAADNMRAISAARPDLPDALDDRQQDNWEPLLAIAGLAGGEWPERAMKAALKLCAPTDAGKSAGVELLTDIEDAFDSHGSTNKNRVRGIFQSVLLDALCEDEEKPWATLNRGKPMTANQLRERLKPYGIHSKQVRIGYEGKKGFELDQFKDAFRRYVHGGEAEKVETTKQPNAGGASDVSGALRVSNASETHSQHPGNVSGVSKHESEPKRVEPYSTGVSGECFGGSAASGAAEENYSVEV</sequence>
<feature type="compositionally biased region" description="Polar residues" evidence="1">
    <location>
        <begin position="513"/>
        <end position="527"/>
    </location>
</feature>
<protein>
    <recommendedName>
        <fullName evidence="2">DUF3631 domain-containing protein</fullName>
    </recommendedName>
</protein>
<dbReference type="Pfam" id="PF12307">
    <property type="entry name" value="DUF3631"/>
    <property type="match status" value="1"/>
</dbReference>
<feature type="region of interest" description="Disordered" evidence="1">
    <location>
        <begin position="106"/>
        <end position="125"/>
    </location>
</feature>
<feature type="compositionally biased region" description="Basic and acidic residues" evidence="1">
    <location>
        <begin position="529"/>
        <end position="539"/>
    </location>
</feature>
<keyword evidence="5" id="KW-1185">Reference proteome</keyword>
<feature type="compositionally biased region" description="Basic and acidic residues" evidence="1">
    <location>
        <begin position="33"/>
        <end position="49"/>
    </location>
</feature>
<dbReference type="AlphaFoldDB" id="A0A2N7WTY2"/>
<feature type="region of interest" description="Disordered" evidence="1">
    <location>
        <begin position="513"/>
        <end position="547"/>
    </location>
</feature>
<dbReference type="Proteomes" id="UP000235659">
    <property type="component" value="Unassembled WGS sequence"/>
</dbReference>
<dbReference type="Proteomes" id="UP000494205">
    <property type="component" value="Unassembled WGS sequence"/>
</dbReference>
<organism evidence="3 6">
    <name type="scientific">Paraburkholderia rhynchosiae</name>
    <dbReference type="NCBI Taxonomy" id="487049"/>
    <lineage>
        <taxon>Bacteria</taxon>
        <taxon>Pseudomonadati</taxon>
        <taxon>Pseudomonadota</taxon>
        <taxon>Betaproteobacteria</taxon>
        <taxon>Burkholderiales</taxon>
        <taxon>Burkholderiaceae</taxon>
        <taxon>Paraburkholderia</taxon>
    </lineage>
</organism>
<dbReference type="EMBL" id="CADIJZ010000002">
    <property type="protein sequence ID" value="CAB3645657.1"/>
    <property type="molecule type" value="Genomic_DNA"/>
</dbReference>
<name>A0A2N7WTY2_9BURK</name>
<accession>A0A2N7WTY2</accession>
<evidence type="ECO:0000313" key="3">
    <source>
        <dbReference type="EMBL" id="CAB3645657.1"/>
    </source>
</evidence>
<feature type="domain" description="DUF3631" evidence="2">
    <location>
        <begin position="296"/>
        <end position="482"/>
    </location>
</feature>
<evidence type="ECO:0000313" key="6">
    <source>
        <dbReference type="Proteomes" id="UP000494205"/>
    </source>
</evidence>
<evidence type="ECO:0000256" key="1">
    <source>
        <dbReference type="SAM" id="MobiDB-lite"/>
    </source>
</evidence>
<dbReference type="InterPro" id="IPR022081">
    <property type="entry name" value="DUF3631"/>
</dbReference>
<reference evidence="3 6" key="2">
    <citation type="submission" date="2020-04" db="EMBL/GenBank/DDBJ databases">
        <authorList>
            <person name="De Canck E."/>
        </authorList>
    </citation>
    <scope>NUCLEOTIDE SEQUENCE [LARGE SCALE GENOMIC DNA]</scope>
    <source>
        <strain evidence="3 6">LMG 27174</strain>
    </source>
</reference>
<proteinExistence type="predicted"/>
<evidence type="ECO:0000259" key="2">
    <source>
        <dbReference type="Pfam" id="PF12307"/>
    </source>
</evidence>
<dbReference type="EMBL" id="PNXY01000003">
    <property type="protein sequence ID" value="PMS32857.1"/>
    <property type="molecule type" value="Genomic_DNA"/>
</dbReference>
<evidence type="ECO:0000313" key="4">
    <source>
        <dbReference type="EMBL" id="PMS32857.1"/>
    </source>
</evidence>